<organism evidence="1 2">
    <name type="scientific">Biomphalaria glabrata</name>
    <name type="common">Bloodfluke planorb</name>
    <name type="synonym">Freshwater snail</name>
    <dbReference type="NCBI Taxonomy" id="6526"/>
    <lineage>
        <taxon>Eukaryota</taxon>
        <taxon>Metazoa</taxon>
        <taxon>Spiralia</taxon>
        <taxon>Lophotrochozoa</taxon>
        <taxon>Mollusca</taxon>
        <taxon>Gastropoda</taxon>
        <taxon>Heterobranchia</taxon>
        <taxon>Euthyneura</taxon>
        <taxon>Panpulmonata</taxon>
        <taxon>Hygrophila</taxon>
        <taxon>Lymnaeoidea</taxon>
        <taxon>Planorbidae</taxon>
        <taxon>Biomphalaria</taxon>
    </lineage>
</organism>
<dbReference type="VEuPathDB" id="VectorBase:BGLAX_042982"/>
<dbReference type="EnsemblMetazoa" id="BGLB022846-RA">
    <property type="protein sequence ID" value="BGLB022846-PA"/>
    <property type="gene ID" value="BGLB022846"/>
</dbReference>
<proteinExistence type="predicted"/>
<accession>A0A2C9KRY0</accession>
<evidence type="ECO:0000313" key="1">
    <source>
        <dbReference type="EnsemblMetazoa" id="BGLB022846-PA"/>
    </source>
</evidence>
<dbReference type="KEGG" id="bgt:106050603"/>
<protein>
    <submittedName>
        <fullName evidence="1">Uncharacterized protein</fullName>
    </submittedName>
</protein>
<dbReference type="VEuPathDB" id="VectorBase:BGLB022846"/>
<dbReference type="Proteomes" id="UP000076420">
    <property type="component" value="Unassembled WGS sequence"/>
</dbReference>
<evidence type="ECO:0000313" key="2">
    <source>
        <dbReference type="Proteomes" id="UP000076420"/>
    </source>
</evidence>
<name>A0A2C9KRY0_BIOGL</name>
<dbReference type="AlphaFoldDB" id="A0A2C9KRY0"/>
<gene>
    <name evidence="1" type="primary">106050603</name>
</gene>
<reference evidence="1" key="1">
    <citation type="submission" date="2020-05" db="UniProtKB">
        <authorList>
            <consortium name="EnsemblMetazoa"/>
        </authorList>
    </citation>
    <scope>IDENTIFICATION</scope>
    <source>
        <strain evidence="1">BB02</strain>
    </source>
</reference>
<sequence length="113" mass="12964">MSPPDLTGSYPRLVLIMESTFRSTVTIKTEWLDSVLFVNDTLQLMPLVPRYFYKKQVYFGSDLASGYRWTYHLEGTHPFSVLVSMENGARTAETLTPLPLNAWDTVYYATTLE</sequence>